<accession>A0ABP0EXL5</accession>
<keyword evidence="4" id="KW-1185">Reference proteome</keyword>
<dbReference type="Proteomes" id="UP001642483">
    <property type="component" value="Unassembled WGS sequence"/>
</dbReference>
<comment type="caution">
    <text evidence="3">The sequence shown here is derived from an EMBL/GenBank/DDBJ whole genome shotgun (WGS) entry which is preliminary data.</text>
</comment>
<feature type="region of interest" description="Disordered" evidence="2">
    <location>
        <begin position="85"/>
        <end position="107"/>
    </location>
</feature>
<gene>
    <name evidence="3" type="ORF">CVLEPA_LOCUS147</name>
</gene>
<evidence type="ECO:0000313" key="4">
    <source>
        <dbReference type="Proteomes" id="UP001642483"/>
    </source>
</evidence>
<feature type="compositionally biased region" description="Polar residues" evidence="2">
    <location>
        <begin position="94"/>
        <end position="107"/>
    </location>
</feature>
<keyword evidence="1" id="KW-0175">Coiled coil</keyword>
<evidence type="ECO:0000256" key="1">
    <source>
        <dbReference type="SAM" id="Coils"/>
    </source>
</evidence>
<evidence type="ECO:0000313" key="3">
    <source>
        <dbReference type="EMBL" id="CAK8671128.1"/>
    </source>
</evidence>
<dbReference type="EMBL" id="CAWYQH010000001">
    <property type="protein sequence ID" value="CAK8671128.1"/>
    <property type="molecule type" value="Genomic_DNA"/>
</dbReference>
<feature type="coiled-coil region" evidence="1">
    <location>
        <begin position="18"/>
        <end position="55"/>
    </location>
</feature>
<organism evidence="3 4">
    <name type="scientific">Clavelina lepadiformis</name>
    <name type="common">Light-bulb sea squirt</name>
    <name type="synonym">Ascidia lepadiformis</name>
    <dbReference type="NCBI Taxonomy" id="159417"/>
    <lineage>
        <taxon>Eukaryota</taxon>
        <taxon>Metazoa</taxon>
        <taxon>Chordata</taxon>
        <taxon>Tunicata</taxon>
        <taxon>Ascidiacea</taxon>
        <taxon>Aplousobranchia</taxon>
        <taxon>Clavelinidae</taxon>
        <taxon>Clavelina</taxon>
    </lineage>
</organism>
<reference evidence="3 4" key="1">
    <citation type="submission" date="2024-02" db="EMBL/GenBank/DDBJ databases">
        <authorList>
            <person name="Daric V."/>
            <person name="Darras S."/>
        </authorList>
    </citation>
    <scope>NUCLEOTIDE SEQUENCE [LARGE SCALE GENOMIC DNA]</scope>
</reference>
<name>A0ABP0EXL5_CLALP</name>
<evidence type="ECO:0000256" key="2">
    <source>
        <dbReference type="SAM" id="MobiDB-lite"/>
    </source>
</evidence>
<sequence length="107" mass="12416">MSIAALQPIQTFLRFKAFRSLQGQNRQLKHDKSLLEAQVAELEETVRHYRQAETQSDARCRNHHHLTPYHRCILSLSCLPLPPQMRPPNPPLFSSPNRTPLNRPSVR</sequence>
<proteinExistence type="predicted"/>
<protein>
    <submittedName>
        <fullName evidence="3">Uncharacterized protein</fullName>
    </submittedName>
</protein>